<feature type="compositionally biased region" description="Acidic residues" evidence="1">
    <location>
        <begin position="482"/>
        <end position="491"/>
    </location>
</feature>
<feature type="region of interest" description="Disordered" evidence="1">
    <location>
        <begin position="464"/>
        <end position="491"/>
    </location>
</feature>
<sequence>MAGDGPSDTHHYLPDVKAIPTHQNITFAAAGNCQNQGAAVAQIAHSSPATTSSAQPPQPSTKVPDVLASSTPPESLHLDVGNVRSPAIPDPPFTIGSLQFPAISREPTVAQPSSSTSGVPTHILDPSIEGIEAGLKKPQISETRVFPNTKSTIRRVEGQIGQKESHIRDPHQKTVRMTLAPPIFAPVDFPATAPATAAVQTAGKIPKRSAQPPLFKKPVPSLSQVLSASKRNSLPTFVTEPLPDREVTVHRGMPAVRFNEAEVSDLALIDKYILVGKFSHGQPKLEVIKNHFATNYVFRGSVSVGWRDSKHVFIMCSNSHDCTNLLLEGTIFFPGDYPMRLFRWTPDFDPEVETSLAPAWILFYDLPLHMFNFHALSLICKPLGKLLGVDKVTLAREKPHVARVCVEVDLLQPLLKEIFVGTSEVVGNEDCGFVQSVVYERVPYYCEYCWKQGHSLDRCKFKVKSGKGSRPPTSEELQLLETSDEPEEPADDLEFDASALPFASTDIDLGRRREKTPRTPAVRTPMICTLNRSANTIPSNRDFEPYPSYCQDPGPSYEDVHEVRYHCDGRRYGEDSDFSDEEEDDVIWAEEKEDIRYKFEPKSKVGYYGNNLQPFQRDLEKAGLSPPRNYRKTRSRYRDYEERFLG</sequence>
<evidence type="ECO:0000313" key="4">
    <source>
        <dbReference type="Proteomes" id="UP000595140"/>
    </source>
</evidence>
<accession>A0A484N056</accession>
<proteinExistence type="predicted"/>
<evidence type="ECO:0000313" key="3">
    <source>
        <dbReference type="EMBL" id="VFQ94189.1"/>
    </source>
</evidence>
<evidence type="ECO:0000256" key="1">
    <source>
        <dbReference type="SAM" id="MobiDB-lite"/>
    </source>
</evidence>
<keyword evidence="4" id="KW-1185">Reference proteome</keyword>
<dbReference type="OrthoDB" id="1295621at2759"/>
<gene>
    <name evidence="3" type="ORF">CCAM_LOCUS35965</name>
</gene>
<feature type="domain" description="DUF4283" evidence="2">
    <location>
        <begin position="271"/>
        <end position="351"/>
    </location>
</feature>
<dbReference type="Pfam" id="PF14111">
    <property type="entry name" value="DUF4283"/>
    <property type="match status" value="1"/>
</dbReference>
<evidence type="ECO:0000259" key="2">
    <source>
        <dbReference type="Pfam" id="PF14111"/>
    </source>
</evidence>
<dbReference type="PANTHER" id="PTHR31286">
    <property type="entry name" value="GLYCINE-RICH CELL WALL STRUCTURAL PROTEIN 1.8-LIKE"/>
    <property type="match status" value="1"/>
</dbReference>
<protein>
    <recommendedName>
        <fullName evidence="2">DUF4283 domain-containing protein</fullName>
    </recommendedName>
</protein>
<dbReference type="Proteomes" id="UP000595140">
    <property type="component" value="Unassembled WGS sequence"/>
</dbReference>
<feature type="compositionally biased region" description="Low complexity" evidence="1">
    <location>
        <begin position="43"/>
        <end position="55"/>
    </location>
</feature>
<reference evidence="3 4" key="1">
    <citation type="submission" date="2018-04" db="EMBL/GenBank/DDBJ databases">
        <authorList>
            <person name="Vogel A."/>
        </authorList>
    </citation>
    <scope>NUCLEOTIDE SEQUENCE [LARGE SCALE GENOMIC DNA]</scope>
</reference>
<dbReference type="EMBL" id="OOIL02005165">
    <property type="protein sequence ID" value="VFQ94189.1"/>
    <property type="molecule type" value="Genomic_DNA"/>
</dbReference>
<dbReference type="PANTHER" id="PTHR31286:SF164">
    <property type="entry name" value="ZINC FINGER, CCHC-TYPE"/>
    <property type="match status" value="1"/>
</dbReference>
<dbReference type="InterPro" id="IPR025558">
    <property type="entry name" value="DUF4283"/>
</dbReference>
<organism evidence="3 4">
    <name type="scientific">Cuscuta campestris</name>
    <dbReference type="NCBI Taxonomy" id="132261"/>
    <lineage>
        <taxon>Eukaryota</taxon>
        <taxon>Viridiplantae</taxon>
        <taxon>Streptophyta</taxon>
        <taxon>Embryophyta</taxon>
        <taxon>Tracheophyta</taxon>
        <taxon>Spermatophyta</taxon>
        <taxon>Magnoliopsida</taxon>
        <taxon>eudicotyledons</taxon>
        <taxon>Gunneridae</taxon>
        <taxon>Pentapetalae</taxon>
        <taxon>asterids</taxon>
        <taxon>lamiids</taxon>
        <taxon>Solanales</taxon>
        <taxon>Convolvulaceae</taxon>
        <taxon>Cuscuteae</taxon>
        <taxon>Cuscuta</taxon>
        <taxon>Cuscuta subgen. Grammica</taxon>
        <taxon>Cuscuta sect. Cleistogrammica</taxon>
    </lineage>
</organism>
<dbReference type="AlphaFoldDB" id="A0A484N056"/>
<feature type="region of interest" description="Disordered" evidence="1">
    <location>
        <begin position="43"/>
        <end position="72"/>
    </location>
</feature>
<dbReference type="InterPro" id="IPR040256">
    <property type="entry name" value="At4g02000-like"/>
</dbReference>
<name>A0A484N056_9ASTE</name>